<protein>
    <submittedName>
        <fullName evidence="1">Baseplate assembly protein</fullName>
    </submittedName>
</protein>
<dbReference type="EMBL" id="JALMLT010000006">
    <property type="protein sequence ID" value="MDT8760891.1"/>
    <property type="molecule type" value="Genomic_DNA"/>
</dbReference>
<accession>A0ABU3NBN4</accession>
<organism evidence="1">
    <name type="scientific">Sphingomonas psychrotolerans</name>
    <dbReference type="NCBI Taxonomy" id="1327635"/>
    <lineage>
        <taxon>Bacteria</taxon>
        <taxon>Pseudomonadati</taxon>
        <taxon>Pseudomonadota</taxon>
        <taxon>Alphaproteobacteria</taxon>
        <taxon>Sphingomonadales</taxon>
        <taxon>Sphingomonadaceae</taxon>
        <taxon>Sphingomonas</taxon>
    </lineage>
</organism>
<name>A0ABU3NBN4_9SPHN</name>
<comment type="caution">
    <text evidence="1">The sequence shown here is derived from an EMBL/GenBank/DDBJ whole genome shotgun (WGS) entry which is preliminary data.</text>
</comment>
<gene>
    <name evidence="1" type="ORF">MZO42_19500</name>
</gene>
<dbReference type="NCBIfam" id="TIGR02243">
    <property type="entry name" value="putative baseplate assembly protein"/>
    <property type="match status" value="1"/>
</dbReference>
<reference evidence="1" key="1">
    <citation type="submission" date="2022-04" db="EMBL/GenBank/DDBJ databases">
        <title>Tomato heritable bacteria conferring resistance against bacterial wilt.</title>
        <authorList>
            <person name="Yin J."/>
        </authorList>
    </citation>
    <scope>NUCLEOTIDE SEQUENCE</scope>
    <source>
        <strain evidence="1">Cra20</strain>
    </source>
</reference>
<dbReference type="InterPro" id="IPR011749">
    <property type="entry name" value="CHP02243"/>
</dbReference>
<sequence length="824" mass="89972">MSDAALACRVDRRRQRLFDNPDWNGIDYLDVADDQMSLCVHFFDGIPQGLTPDNVRVTGGRRIRDIKVVRVTPDPSHDEELDDCLKVTLDRPGDFSTYTLCLIDVPGIDPRFRCLDFSFKTNCPSDLDCGEVSPCPPEPRVEPDINYLAKDYASFRQLIYDRLALILPDWRERHVPDLGVTLVELLAYAGDYLSYYQDAVATEAYLDTARRRVSIRRHLRLIDYALHEGCNARAFVTVATDMDFTRASPDDFFFATTSDRIEPYGGALVPPDVFAASGQGTLVFEPLGTDGPIVFRAAHSRITFHDWGDGECCLPQGTTSASLVDPATPGEENAGESERRLALRVGDYLIFEEVLGPLTGNPADADPAHRHVVRLTRVTPNRDALLGVLLVDVEWAVEDALPFPLCISARRPAPDCDTVRDVSVARGNVVPVDHGATGVEPLDPVNGSDRPGDCACEGSIIEVHREVLPYAPMLDRAPLTFAEPTLPSPSAAALSIRDPRAALPAITLADAGSCWLPRRDLIASGSDDRDFVVEIDDEGFAHLRFGNGRFGRAPDLGSAPVATYRSGSGIAGNVGREAIGLLVLRDGIIEGPNIMVRNPLAARGGVDPEPAAEARLFAPGMIQARRERAIIADDYAELAIREAPLQGASAKLCWTGSWHEVRVAIDPLHRADCPPELISQVADALERYRRIGHDLAVAEARIVPLRLALHVCVLPHFSRAHIKSALLDIFASGLRTNGTPGFFHPDNWRFGQAVALSQVVSAAMAVEGIETVRVTALQRLDQPEDTSALDTGRLVLRPGEIARLDNDPNFPENGRLEFDMGGGQ</sequence>
<evidence type="ECO:0000313" key="1">
    <source>
        <dbReference type="EMBL" id="MDT8760891.1"/>
    </source>
</evidence>
<proteinExistence type="predicted"/>